<dbReference type="Gene3D" id="3.20.20.370">
    <property type="entry name" value="Glycoside hydrolase/deacetylase"/>
    <property type="match status" value="1"/>
</dbReference>
<evidence type="ECO:0000259" key="1">
    <source>
        <dbReference type="PROSITE" id="PS51677"/>
    </source>
</evidence>
<gene>
    <name evidence="2" type="ORF">B0A81_20075</name>
</gene>
<dbReference type="PANTHER" id="PTHR43685">
    <property type="entry name" value="GLYCOSYLTRANSFERASE"/>
    <property type="match status" value="1"/>
</dbReference>
<dbReference type="Gene3D" id="3.90.550.10">
    <property type="entry name" value="Spore Coat Polysaccharide Biosynthesis Protein SpsA, Chain A"/>
    <property type="match status" value="1"/>
</dbReference>
<dbReference type="PANTHER" id="PTHR43685:SF2">
    <property type="entry name" value="GLYCOSYLTRANSFERASE 2-LIKE DOMAIN-CONTAINING PROTEIN"/>
    <property type="match status" value="1"/>
</dbReference>
<keyword evidence="3" id="KW-1185">Reference proteome</keyword>
<dbReference type="EMBL" id="MUHD01000044">
    <property type="protein sequence ID" value="OXB00987.1"/>
    <property type="molecule type" value="Genomic_DNA"/>
</dbReference>
<dbReference type="InterPro" id="IPR029044">
    <property type="entry name" value="Nucleotide-diphossugar_trans"/>
</dbReference>
<dbReference type="RefSeq" id="WP_089059661.1">
    <property type="nucleotide sequence ID" value="NZ_MUHD01000044.1"/>
</dbReference>
<dbReference type="InterPro" id="IPR050834">
    <property type="entry name" value="Glycosyltransf_2"/>
</dbReference>
<dbReference type="Pfam" id="PF00535">
    <property type="entry name" value="Glycos_transf_2"/>
    <property type="match status" value="1"/>
</dbReference>
<dbReference type="InterPro" id="IPR011330">
    <property type="entry name" value="Glyco_hydro/deAcase_b/a-brl"/>
</dbReference>
<comment type="caution">
    <text evidence="2">The sequence shown here is derived from an EMBL/GenBank/DDBJ whole genome shotgun (WGS) entry which is preliminary data.</text>
</comment>
<name>A0ABX4CP61_9FLAO</name>
<dbReference type="InterPro" id="IPR001173">
    <property type="entry name" value="Glyco_trans_2-like"/>
</dbReference>
<dbReference type="CDD" id="cd00761">
    <property type="entry name" value="Glyco_tranf_GTA_type"/>
    <property type="match status" value="1"/>
</dbReference>
<evidence type="ECO:0000313" key="2">
    <source>
        <dbReference type="EMBL" id="OXB00987.1"/>
    </source>
</evidence>
<dbReference type="Pfam" id="PF01522">
    <property type="entry name" value="Polysacc_deac_1"/>
    <property type="match status" value="1"/>
</dbReference>
<dbReference type="Proteomes" id="UP000198381">
    <property type="component" value="Unassembled WGS sequence"/>
</dbReference>
<protein>
    <recommendedName>
        <fullName evidence="1">NodB homology domain-containing protein</fullName>
    </recommendedName>
</protein>
<evidence type="ECO:0000313" key="3">
    <source>
        <dbReference type="Proteomes" id="UP000198381"/>
    </source>
</evidence>
<reference evidence="2 3" key="1">
    <citation type="submission" date="2016-11" db="EMBL/GenBank/DDBJ databases">
        <title>Whole genomes of Flavobacteriaceae.</title>
        <authorList>
            <person name="Stine C."/>
            <person name="Li C."/>
            <person name="Tadesse D."/>
        </authorList>
    </citation>
    <scope>NUCLEOTIDE SEQUENCE [LARGE SCALE GENOMIC DNA]</scope>
    <source>
        <strain evidence="2 3">CCUG 60112</strain>
    </source>
</reference>
<dbReference type="InterPro" id="IPR002509">
    <property type="entry name" value="NODB_dom"/>
</dbReference>
<dbReference type="SUPFAM" id="SSF88713">
    <property type="entry name" value="Glycoside hydrolase/deacetylase"/>
    <property type="match status" value="1"/>
</dbReference>
<dbReference type="PROSITE" id="PS51677">
    <property type="entry name" value="NODB"/>
    <property type="match status" value="1"/>
</dbReference>
<sequence length="498" mass="58263">MILMYHKIHPDTPTMWWVSVNEFYRQMVELSSKKIVYLNDYDSENKDHVVITFDGIYKNVYEYALPILKHFNYPFELFLTSDYLDSDNSFDKVEPLADFTNSFELLKLVEGGGRLQWHTRSHPNLKEVVDLDFIVNELEIPDEIRKLDKDGFDWFAYPHGEFNDLVLKEVKLRFKGALSCNQGNGVDKYQLNRLTVEDGTSLTDNKITCIIPCYNYGSFLIEAVESVLKQTIVPNEILISDDCSTDETQIIAEEYTRRYPKLIRYNRNEINLGIVNHFNKAIKMTTGDFVFFLGADNKLISNYVEELMKILAQDKKTGIAYSDYAFFGPRAKLTYEGLSETSQGGIVSSSHFKVFFPETKSRDELLDVLRESNIIHGSSMFRREAYESVQGYIQTKMPEDYNLFKRIVEKGWNAKKASNTNFEYRQHSNAQANNVLTLQNKMIFYRNSYLNLKKQKQDYENSRVFKFSFMFYKVIVFVKKNYKKPSLILEKVKTKVLK</sequence>
<organism evidence="2 3">
    <name type="scientific">Flavobacterium plurextorum</name>
    <dbReference type="NCBI Taxonomy" id="1114867"/>
    <lineage>
        <taxon>Bacteria</taxon>
        <taxon>Pseudomonadati</taxon>
        <taxon>Bacteroidota</taxon>
        <taxon>Flavobacteriia</taxon>
        <taxon>Flavobacteriales</taxon>
        <taxon>Flavobacteriaceae</taxon>
        <taxon>Flavobacterium</taxon>
    </lineage>
</organism>
<dbReference type="SUPFAM" id="SSF53448">
    <property type="entry name" value="Nucleotide-diphospho-sugar transferases"/>
    <property type="match status" value="1"/>
</dbReference>
<proteinExistence type="predicted"/>
<feature type="domain" description="NodB homology" evidence="1">
    <location>
        <begin position="47"/>
        <end position="277"/>
    </location>
</feature>
<dbReference type="CDD" id="cd10918">
    <property type="entry name" value="CE4_NodB_like_5s_6s"/>
    <property type="match status" value="1"/>
</dbReference>
<accession>A0ABX4CP61</accession>